<feature type="domain" description="Microcystin LR degradation protein MlrC N-terminal" evidence="2">
    <location>
        <begin position="2"/>
        <end position="295"/>
    </location>
</feature>
<proteinExistence type="predicted"/>
<accession>A0A6B0YNH2</accession>
<name>A0A6B0YNH2_9CHLR</name>
<protein>
    <submittedName>
        <fullName evidence="3">M81 family metallopeptidase</fullName>
    </submittedName>
</protein>
<dbReference type="EMBL" id="VXRG01000015">
    <property type="protein sequence ID" value="MXY92107.1"/>
    <property type="molecule type" value="Genomic_DNA"/>
</dbReference>
<feature type="domain" description="Microcystin LR degradation protein MlrC C-terminal" evidence="1">
    <location>
        <begin position="305"/>
        <end position="477"/>
    </location>
</feature>
<organism evidence="3">
    <name type="scientific">Caldilineaceae bacterium SB0664_bin_27</name>
    <dbReference type="NCBI Taxonomy" id="2605260"/>
    <lineage>
        <taxon>Bacteria</taxon>
        <taxon>Bacillati</taxon>
        <taxon>Chloroflexota</taxon>
        <taxon>Caldilineae</taxon>
        <taxon>Caldilineales</taxon>
        <taxon>Caldilineaceae</taxon>
    </lineage>
</organism>
<sequence length="492" mass="53156">MKVATGGLSHESSTFTPVPTTIESYRERFLLEGDEILSTFAGTNTPIGGFIEGAKAHDFELTPTLFGEPQPSAPTPRPLYDELLGRIVDGIAKSMPLDGVLLELHGSMSVGDLDGPDGLGDAEGHLLAAVRETVGPVVPVLAQLDIHSNVSQQMVAMADVLIGRESYPEVDMSARGRECADVLVRIVREGLRPTMALHQIPMVWGLNQVTAHPPMRDAIAELHRIESKPGVVCGSIATCFFLADVPDMGASVYIVTDDDQALAQEYADQLGEWIYARREDWQLELLPARAALEKAQTAGRFPIILADLQDNTGGGSPGDSTGVLRTFVEMRLEDACVLYIVDPEAAALCHDAGIGARLTLEVGGKSSPLQGEPVSMEVEVAALSDGKFRYDGPMYAGLSGNMGLSAHVVQDGIHVLLVSRREQPFDTAFARTLGLDPRQMQYICVKSSTHFRAGFESWAGAIHIVAEPSVHSLRDLPFRRLGRELYPRTPGR</sequence>
<dbReference type="InterPro" id="IPR009197">
    <property type="entry name" value="MlrC"/>
</dbReference>
<dbReference type="InterPro" id="IPR010799">
    <property type="entry name" value="MlrC_C"/>
</dbReference>
<dbReference type="AlphaFoldDB" id="A0A6B0YNH2"/>
<dbReference type="Pfam" id="PF07171">
    <property type="entry name" value="MlrC_C"/>
    <property type="match status" value="1"/>
</dbReference>
<evidence type="ECO:0000259" key="2">
    <source>
        <dbReference type="Pfam" id="PF07364"/>
    </source>
</evidence>
<reference evidence="3" key="1">
    <citation type="submission" date="2019-09" db="EMBL/GenBank/DDBJ databases">
        <title>Characterisation of the sponge microbiome using genome-centric metagenomics.</title>
        <authorList>
            <person name="Engelberts J.P."/>
            <person name="Robbins S.J."/>
            <person name="De Goeij J.M."/>
            <person name="Aranda M."/>
            <person name="Bell S.C."/>
            <person name="Webster N.S."/>
        </authorList>
    </citation>
    <scope>NUCLEOTIDE SEQUENCE</scope>
    <source>
        <strain evidence="3">SB0664_bin_27</strain>
    </source>
</reference>
<evidence type="ECO:0000259" key="1">
    <source>
        <dbReference type="Pfam" id="PF07171"/>
    </source>
</evidence>
<gene>
    <name evidence="3" type="ORF">F4Y42_01515</name>
</gene>
<comment type="caution">
    <text evidence="3">The sequence shown here is derived from an EMBL/GenBank/DDBJ whole genome shotgun (WGS) entry which is preliminary data.</text>
</comment>
<dbReference type="Pfam" id="PF07364">
    <property type="entry name" value="DUF1485"/>
    <property type="match status" value="1"/>
</dbReference>
<evidence type="ECO:0000313" key="3">
    <source>
        <dbReference type="EMBL" id="MXY92107.1"/>
    </source>
</evidence>
<dbReference type="PIRSF" id="PIRSF012702">
    <property type="entry name" value="UCP012702"/>
    <property type="match status" value="1"/>
</dbReference>
<dbReference type="InterPro" id="IPR015995">
    <property type="entry name" value="MlrC_N"/>
</dbReference>